<dbReference type="PROSITE" id="PS00108">
    <property type="entry name" value="PROTEIN_KINASE_ST"/>
    <property type="match status" value="1"/>
</dbReference>
<dbReference type="CDD" id="cd06577">
    <property type="entry name" value="PASTA_pknB"/>
    <property type="match status" value="1"/>
</dbReference>
<dbReference type="InterPro" id="IPR008271">
    <property type="entry name" value="Ser/Thr_kinase_AS"/>
</dbReference>
<sequence>MKFQTGAVFGNRYTLGERIAVGGMGEVWEATDQVLGRIVAIKLLSPALADQSGFEQRFREEARNTAALSHPNIAAVYDYGEDAGANWLVMELVKGEPLSQLISDQGPLGPERTISVISQAAHALQAAHDRGVIHRDVKPANILVKPSGEVKLTDFGISRATDAAPITRTGEVMGTAQYISPEQATGQAVSPASDIYALGCVAYEMLTGRRPFDEGSPVATAMAHVTTPPPPLPDTVPPALAHVVMSCLAKDPANRPASARALADTLRGAPTSGFPVTSPMAAVTERLDPSSTRVAPRATPPRGPRQDPRTRAGASVPAEDEERRHVNPMLWAIPLIVLLAALAFFAARALGGGDDDAPKPAPTTATSTATPSETSTSEETASEPRADTSVQVTASDYVGLTYDDAQVRLKGLGLSVTREDVEDAAPRGQVVGLSPSGRVAQGATIALRVSTGPAMTEEPQKQPTSAPSERTTTEAPEQQQPEKTSEPPEQPPAETATPEAPPVTGAEGRRGPAGAGAGVPRDPAPAATQVADAGSSHQSDTVEE</sequence>
<evidence type="ECO:0000256" key="3">
    <source>
        <dbReference type="ARBA" id="ARBA00022679"/>
    </source>
</evidence>
<comment type="catalytic activity">
    <reaction evidence="8">
        <text>L-threonyl-[protein] + ATP = O-phospho-L-threonyl-[protein] + ADP + H(+)</text>
        <dbReference type="Rhea" id="RHEA:46608"/>
        <dbReference type="Rhea" id="RHEA-COMP:11060"/>
        <dbReference type="Rhea" id="RHEA-COMP:11605"/>
        <dbReference type="ChEBI" id="CHEBI:15378"/>
        <dbReference type="ChEBI" id="CHEBI:30013"/>
        <dbReference type="ChEBI" id="CHEBI:30616"/>
        <dbReference type="ChEBI" id="CHEBI:61977"/>
        <dbReference type="ChEBI" id="CHEBI:456216"/>
        <dbReference type="EC" id="2.7.11.1"/>
    </reaction>
</comment>
<comment type="caution">
    <text evidence="13">The sequence shown here is derived from an EMBL/GenBank/DDBJ whole genome shotgun (WGS) entry which is preliminary data.</text>
</comment>
<dbReference type="FunFam" id="1.10.510.10:FF:000021">
    <property type="entry name" value="Serine/threonine protein kinase"/>
    <property type="match status" value="1"/>
</dbReference>
<keyword evidence="3" id="KW-0808">Transferase</keyword>
<dbReference type="PANTHER" id="PTHR43289">
    <property type="entry name" value="MITOGEN-ACTIVATED PROTEIN KINASE KINASE KINASE 20-RELATED"/>
    <property type="match status" value="1"/>
</dbReference>
<accession>H5USU3</accession>
<feature type="region of interest" description="Disordered" evidence="10">
    <location>
        <begin position="270"/>
        <end position="322"/>
    </location>
</feature>
<dbReference type="Gene3D" id="1.10.510.10">
    <property type="entry name" value="Transferase(Phosphotransferase) domain 1"/>
    <property type="match status" value="1"/>
</dbReference>
<dbReference type="eggNOG" id="COG0515">
    <property type="taxonomic scope" value="Bacteria"/>
</dbReference>
<dbReference type="AlphaFoldDB" id="H5USU3"/>
<dbReference type="InterPro" id="IPR000719">
    <property type="entry name" value="Prot_kinase_dom"/>
</dbReference>
<dbReference type="Pfam" id="PF00069">
    <property type="entry name" value="Pkinase"/>
    <property type="match status" value="1"/>
</dbReference>
<name>H5USU3_9MICO</name>
<feature type="compositionally biased region" description="Polar residues" evidence="10">
    <location>
        <begin position="461"/>
        <end position="482"/>
    </location>
</feature>
<keyword evidence="4" id="KW-0677">Repeat</keyword>
<keyword evidence="14" id="KW-1185">Reference proteome</keyword>
<feature type="compositionally biased region" description="Low complexity" evidence="10">
    <location>
        <begin position="518"/>
        <end position="527"/>
    </location>
</feature>
<feature type="compositionally biased region" description="Low complexity" evidence="10">
    <location>
        <begin position="362"/>
        <end position="379"/>
    </location>
</feature>
<dbReference type="CDD" id="cd14014">
    <property type="entry name" value="STKc_PknB_like"/>
    <property type="match status" value="1"/>
</dbReference>
<organism evidence="13 14">
    <name type="scientific">Mobilicoccus pelagius NBRC 104925</name>
    <dbReference type="NCBI Taxonomy" id="1089455"/>
    <lineage>
        <taxon>Bacteria</taxon>
        <taxon>Bacillati</taxon>
        <taxon>Actinomycetota</taxon>
        <taxon>Actinomycetes</taxon>
        <taxon>Micrococcales</taxon>
        <taxon>Dermatophilaceae</taxon>
        <taxon>Mobilicoccus</taxon>
    </lineage>
</organism>
<feature type="domain" description="Protein kinase" evidence="11">
    <location>
        <begin position="13"/>
        <end position="267"/>
    </location>
</feature>
<dbReference type="OrthoDB" id="9762169at2"/>
<dbReference type="SMART" id="SM00220">
    <property type="entry name" value="S_TKc"/>
    <property type="match status" value="1"/>
</dbReference>
<dbReference type="Gene3D" id="3.30.10.20">
    <property type="match status" value="1"/>
</dbReference>
<dbReference type="RefSeq" id="WP_009482699.1">
    <property type="nucleotide sequence ID" value="NZ_BAFE01000061.1"/>
</dbReference>
<evidence type="ECO:0000256" key="1">
    <source>
        <dbReference type="ARBA" id="ARBA00012513"/>
    </source>
</evidence>
<dbReference type="Proteomes" id="UP000004367">
    <property type="component" value="Unassembled WGS sequence"/>
</dbReference>
<dbReference type="GO" id="GO:0045717">
    <property type="term" value="P:negative regulation of fatty acid biosynthetic process"/>
    <property type="evidence" value="ECO:0007669"/>
    <property type="project" value="UniProtKB-ARBA"/>
</dbReference>
<keyword evidence="7" id="KW-0067">ATP-binding</keyword>
<feature type="compositionally biased region" description="Low complexity" evidence="10">
    <location>
        <begin position="492"/>
        <end position="506"/>
    </location>
</feature>
<evidence type="ECO:0000256" key="2">
    <source>
        <dbReference type="ARBA" id="ARBA00022527"/>
    </source>
</evidence>
<evidence type="ECO:0000256" key="8">
    <source>
        <dbReference type="ARBA" id="ARBA00047899"/>
    </source>
</evidence>
<gene>
    <name evidence="13" type="primary">pknB</name>
    <name evidence="13" type="ORF">MOPEL_083_00060</name>
</gene>
<keyword evidence="6 13" id="KW-0418">Kinase</keyword>
<dbReference type="SUPFAM" id="SSF56112">
    <property type="entry name" value="Protein kinase-like (PK-like)"/>
    <property type="match status" value="1"/>
</dbReference>
<keyword evidence="2 13" id="KW-0723">Serine/threonine-protein kinase</keyword>
<dbReference type="SMART" id="SM00740">
    <property type="entry name" value="PASTA"/>
    <property type="match status" value="1"/>
</dbReference>
<evidence type="ECO:0000259" key="11">
    <source>
        <dbReference type="PROSITE" id="PS50011"/>
    </source>
</evidence>
<dbReference type="GO" id="GO:0004674">
    <property type="term" value="F:protein serine/threonine kinase activity"/>
    <property type="evidence" value="ECO:0007669"/>
    <property type="project" value="UniProtKB-KW"/>
</dbReference>
<reference evidence="13 14" key="1">
    <citation type="submission" date="2012-02" db="EMBL/GenBank/DDBJ databases">
        <title>Whole genome shotgun sequence of Mobilicoccus pelagius NBRC 104925.</title>
        <authorList>
            <person name="Yoshida Y."/>
            <person name="Hosoyama A."/>
            <person name="Tsuchikane K."/>
            <person name="Katsumata H."/>
            <person name="Yamazaki S."/>
            <person name="Fujita N."/>
        </authorList>
    </citation>
    <scope>NUCLEOTIDE SEQUENCE [LARGE SCALE GENOMIC DNA]</scope>
    <source>
        <strain evidence="13 14">NBRC 104925</strain>
    </source>
</reference>
<dbReference type="PANTHER" id="PTHR43289:SF6">
    <property type="entry name" value="SERINE_THREONINE-PROTEIN KINASE NEKL-3"/>
    <property type="match status" value="1"/>
</dbReference>
<proteinExistence type="predicted"/>
<protein>
    <recommendedName>
        <fullName evidence="1">non-specific serine/threonine protein kinase</fullName>
        <ecNumber evidence="1">2.7.11.1</ecNumber>
    </recommendedName>
</protein>
<dbReference type="PROSITE" id="PS50011">
    <property type="entry name" value="PROTEIN_KINASE_DOM"/>
    <property type="match status" value="1"/>
</dbReference>
<feature type="domain" description="PASTA" evidence="12">
    <location>
        <begin position="388"/>
        <end position="451"/>
    </location>
</feature>
<feature type="compositionally biased region" description="Polar residues" evidence="10">
    <location>
        <begin position="535"/>
        <end position="544"/>
    </location>
</feature>
<dbReference type="GO" id="GO:0005524">
    <property type="term" value="F:ATP binding"/>
    <property type="evidence" value="ECO:0007669"/>
    <property type="project" value="UniProtKB-KW"/>
</dbReference>
<dbReference type="PROSITE" id="PS51178">
    <property type="entry name" value="PASTA"/>
    <property type="match status" value="1"/>
</dbReference>
<dbReference type="InterPro" id="IPR011009">
    <property type="entry name" value="Kinase-like_dom_sf"/>
</dbReference>
<dbReference type="FunFam" id="3.30.200.20:FF:000035">
    <property type="entry name" value="Serine/threonine protein kinase Stk1"/>
    <property type="match status" value="1"/>
</dbReference>
<evidence type="ECO:0000313" key="14">
    <source>
        <dbReference type="Proteomes" id="UP000004367"/>
    </source>
</evidence>
<keyword evidence="5" id="KW-0547">Nucleotide-binding</keyword>
<dbReference type="InterPro" id="IPR005543">
    <property type="entry name" value="PASTA_dom"/>
</dbReference>
<evidence type="ECO:0000256" key="4">
    <source>
        <dbReference type="ARBA" id="ARBA00022737"/>
    </source>
</evidence>
<evidence type="ECO:0000256" key="5">
    <source>
        <dbReference type="ARBA" id="ARBA00022741"/>
    </source>
</evidence>
<dbReference type="STRING" id="1089455.MOPEL_083_00060"/>
<evidence type="ECO:0000256" key="9">
    <source>
        <dbReference type="ARBA" id="ARBA00048679"/>
    </source>
</evidence>
<dbReference type="EMBL" id="BAFE01000061">
    <property type="protein sequence ID" value="GAB48801.1"/>
    <property type="molecule type" value="Genomic_DNA"/>
</dbReference>
<evidence type="ECO:0000259" key="12">
    <source>
        <dbReference type="PROSITE" id="PS51178"/>
    </source>
</evidence>
<dbReference type="Pfam" id="PF03793">
    <property type="entry name" value="PASTA"/>
    <property type="match status" value="1"/>
</dbReference>
<feature type="region of interest" description="Disordered" evidence="10">
    <location>
        <begin position="354"/>
        <end position="390"/>
    </location>
</feature>
<evidence type="ECO:0000256" key="10">
    <source>
        <dbReference type="SAM" id="MobiDB-lite"/>
    </source>
</evidence>
<evidence type="ECO:0000313" key="13">
    <source>
        <dbReference type="EMBL" id="GAB48801.1"/>
    </source>
</evidence>
<dbReference type="EC" id="2.7.11.1" evidence="1"/>
<dbReference type="Gene3D" id="3.30.200.20">
    <property type="entry name" value="Phosphorylase Kinase, domain 1"/>
    <property type="match status" value="1"/>
</dbReference>
<evidence type="ECO:0000256" key="6">
    <source>
        <dbReference type="ARBA" id="ARBA00022777"/>
    </source>
</evidence>
<evidence type="ECO:0000256" key="7">
    <source>
        <dbReference type="ARBA" id="ARBA00022840"/>
    </source>
</evidence>
<comment type="catalytic activity">
    <reaction evidence="9">
        <text>L-seryl-[protein] + ATP = O-phospho-L-seryl-[protein] + ADP + H(+)</text>
        <dbReference type="Rhea" id="RHEA:17989"/>
        <dbReference type="Rhea" id="RHEA-COMP:9863"/>
        <dbReference type="Rhea" id="RHEA-COMP:11604"/>
        <dbReference type="ChEBI" id="CHEBI:15378"/>
        <dbReference type="ChEBI" id="CHEBI:29999"/>
        <dbReference type="ChEBI" id="CHEBI:30616"/>
        <dbReference type="ChEBI" id="CHEBI:83421"/>
        <dbReference type="ChEBI" id="CHEBI:456216"/>
        <dbReference type="EC" id="2.7.11.1"/>
    </reaction>
</comment>
<feature type="region of interest" description="Disordered" evidence="10">
    <location>
        <begin position="450"/>
        <end position="544"/>
    </location>
</feature>